<feature type="compositionally biased region" description="Polar residues" evidence="1">
    <location>
        <begin position="59"/>
        <end position="76"/>
    </location>
</feature>
<organism evidence="2">
    <name type="scientific">marine metagenome</name>
    <dbReference type="NCBI Taxonomy" id="408172"/>
    <lineage>
        <taxon>unclassified sequences</taxon>
        <taxon>metagenomes</taxon>
        <taxon>ecological metagenomes</taxon>
    </lineage>
</organism>
<dbReference type="EMBL" id="UINC01035438">
    <property type="protein sequence ID" value="SVB27843.1"/>
    <property type="molecule type" value="Genomic_DNA"/>
</dbReference>
<name>A0A382CRA0_9ZZZZ</name>
<proteinExistence type="predicted"/>
<feature type="compositionally biased region" description="Basic and acidic residues" evidence="1">
    <location>
        <begin position="198"/>
        <end position="208"/>
    </location>
</feature>
<feature type="region of interest" description="Disordered" evidence="1">
    <location>
        <begin position="184"/>
        <end position="208"/>
    </location>
</feature>
<sequence>TMSAAARPAKLNQILHILTSLGKADMKVSSSSPLPLELAALQATTNPATNNVDSRRNTEPATTHQRTVNPQSQVSVKPTVADSEFEKPTQRRDRTPAEEKWDKVIQKTRRTKNRRFAVGPLLRNIQVPEPVEGKISLRFKSNTLKNNFMEEMDDKRSKDALKAAITDTYGTELELVIISPREVDKTNNTNTNSTIDSENERSVSHERESAMVRAAMAVGGTIINENQEES</sequence>
<accession>A0A382CRA0</accession>
<evidence type="ECO:0000313" key="2">
    <source>
        <dbReference type="EMBL" id="SVB27843.1"/>
    </source>
</evidence>
<protein>
    <submittedName>
        <fullName evidence="2">Uncharacterized protein</fullName>
    </submittedName>
</protein>
<feature type="region of interest" description="Disordered" evidence="1">
    <location>
        <begin position="45"/>
        <end position="100"/>
    </location>
</feature>
<feature type="compositionally biased region" description="Basic and acidic residues" evidence="1">
    <location>
        <begin position="84"/>
        <end position="100"/>
    </location>
</feature>
<dbReference type="AlphaFoldDB" id="A0A382CRA0"/>
<evidence type="ECO:0000256" key="1">
    <source>
        <dbReference type="SAM" id="MobiDB-lite"/>
    </source>
</evidence>
<feature type="non-terminal residue" evidence="2">
    <location>
        <position position="1"/>
    </location>
</feature>
<gene>
    <name evidence="2" type="ORF">METZ01_LOCUS180697</name>
</gene>
<reference evidence="2" key="1">
    <citation type="submission" date="2018-05" db="EMBL/GenBank/DDBJ databases">
        <authorList>
            <person name="Lanie J.A."/>
            <person name="Ng W.-L."/>
            <person name="Kazmierczak K.M."/>
            <person name="Andrzejewski T.M."/>
            <person name="Davidsen T.M."/>
            <person name="Wayne K.J."/>
            <person name="Tettelin H."/>
            <person name="Glass J.I."/>
            <person name="Rusch D."/>
            <person name="Podicherti R."/>
            <person name="Tsui H.-C.T."/>
            <person name="Winkler M.E."/>
        </authorList>
    </citation>
    <scope>NUCLEOTIDE SEQUENCE</scope>
</reference>